<accession>A0A955RXD1</accession>
<dbReference type="AlphaFoldDB" id="A0A955RXD1"/>
<evidence type="ECO:0000313" key="2">
    <source>
        <dbReference type="Proteomes" id="UP000699691"/>
    </source>
</evidence>
<sequence length="118" mass="13062">MKELKELKKQFVDQAVRHGKGTLDGDSKIANQAHGELMNTLKNLHVIDKNFESLTPMLEHENISVRTWAATYLLPYKTGDALVTLKEAAKEKGLVAFSAGITAREWEKGSLKPLSTLG</sequence>
<dbReference type="Gene3D" id="1.25.40.70">
    <property type="entry name" value="Phosphatidylinositol 3-kinase, accessory domain (PIK)"/>
    <property type="match status" value="1"/>
</dbReference>
<reference evidence="1" key="1">
    <citation type="submission" date="2020-04" db="EMBL/GenBank/DDBJ databases">
        <authorList>
            <person name="Zhang T."/>
        </authorList>
    </citation>
    <scope>NUCLEOTIDE SEQUENCE</scope>
    <source>
        <strain evidence="1">HKST-UBA02</strain>
    </source>
</reference>
<organism evidence="1 2">
    <name type="scientific">candidate division WWE3 bacterium</name>
    <dbReference type="NCBI Taxonomy" id="2053526"/>
    <lineage>
        <taxon>Bacteria</taxon>
        <taxon>Katanobacteria</taxon>
    </lineage>
</organism>
<comment type="caution">
    <text evidence="1">The sequence shown here is derived from an EMBL/GenBank/DDBJ whole genome shotgun (WGS) entry which is preliminary data.</text>
</comment>
<dbReference type="SUPFAM" id="SSF48371">
    <property type="entry name" value="ARM repeat"/>
    <property type="match status" value="1"/>
</dbReference>
<protein>
    <recommendedName>
        <fullName evidence="3">DUF2019 domain-containing protein</fullName>
    </recommendedName>
</protein>
<reference evidence="1" key="2">
    <citation type="journal article" date="2021" name="Microbiome">
        <title>Successional dynamics and alternative stable states in a saline activated sludge microbial community over 9 years.</title>
        <authorList>
            <person name="Wang Y."/>
            <person name="Ye J."/>
            <person name="Ju F."/>
            <person name="Liu L."/>
            <person name="Boyd J.A."/>
            <person name="Deng Y."/>
            <person name="Parks D.H."/>
            <person name="Jiang X."/>
            <person name="Yin X."/>
            <person name="Woodcroft B.J."/>
            <person name="Tyson G.W."/>
            <person name="Hugenholtz P."/>
            <person name="Polz M.F."/>
            <person name="Zhang T."/>
        </authorList>
    </citation>
    <scope>NUCLEOTIDE SEQUENCE</scope>
    <source>
        <strain evidence="1">HKST-UBA02</strain>
    </source>
</reference>
<dbReference type="InterPro" id="IPR016024">
    <property type="entry name" value="ARM-type_fold"/>
</dbReference>
<dbReference type="InterPro" id="IPR042236">
    <property type="entry name" value="PI3K_accessory_sf"/>
</dbReference>
<proteinExistence type="predicted"/>
<evidence type="ECO:0008006" key="3">
    <source>
        <dbReference type="Google" id="ProtNLM"/>
    </source>
</evidence>
<evidence type="ECO:0000313" key="1">
    <source>
        <dbReference type="EMBL" id="MCA9397933.1"/>
    </source>
</evidence>
<gene>
    <name evidence="1" type="ORF">KC573_03810</name>
</gene>
<dbReference type="Proteomes" id="UP000699691">
    <property type="component" value="Unassembled WGS sequence"/>
</dbReference>
<name>A0A955RXD1_UNCKA</name>
<dbReference type="EMBL" id="JAGQKY010000201">
    <property type="protein sequence ID" value="MCA9397933.1"/>
    <property type="molecule type" value="Genomic_DNA"/>
</dbReference>